<evidence type="ECO:0008006" key="3">
    <source>
        <dbReference type="Google" id="ProtNLM"/>
    </source>
</evidence>
<dbReference type="EMBL" id="OU015584">
    <property type="protein sequence ID" value="CAG5081361.1"/>
    <property type="molecule type" value="Genomic_DNA"/>
</dbReference>
<keyword evidence="2" id="KW-1185">Reference proteome</keyword>
<protein>
    <recommendedName>
        <fullName evidence="3">DUF1569 domain-containing protein</fullName>
    </recommendedName>
</protein>
<proteinExistence type="predicted"/>
<dbReference type="InterPro" id="IPR011463">
    <property type="entry name" value="DUF1569"/>
</dbReference>
<reference evidence="1" key="1">
    <citation type="submission" date="2021-04" db="EMBL/GenBank/DDBJ databases">
        <authorList>
            <person name="Rodrigo-Torres L."/>
            <person name="Arahal R. D."/>
            <person name="Lucena T."/>
        </authorList>
    </citation>
    <scope>NUCLEOTIDE SEQUENCE</scope>
    <source>
        <strain evidence="1">AS29M-1</strain>
    </source>
</reference>
<dbReference type="KEGG" id="ptan:CRYO30217_01607"/>
<gene>
    <name evidence="1" type="ORF">CRYO30217_01607</name>
</gene>
<evidence type="ECO:0000313" key="1">
    <source>
        <dbReference type="EMBL" id="CAG5081361.1"/>
    </source>
</evidence>
<dbReference type="Pfam" id="PF07606">
    <property type="entry name" value="DUF1569"/>
    <property type="match status" value="1"/>
</dbReference>
<dbReference type="Proteomes" id="UP000683507">
    <property type="component" value="Chromosome"/>
</dbReference>
<sequence length="152" mass="17578">MEILNTFDSSTTEKVLNRLEKLTVDSQPKWGKMNVGQMLAHLNVAYEMAYGEKKVKNGAIAKFMLKKFVKPIVVGDKPYKKSSRTAPAFMVVDEKDFSREKERLMEYIRRTEAHGEAYFEGRESASFGPLTAKEWSNMFYKHIDHHFSQFGV</sequence>
<organism evidence="1 2">
    <name type="scientific">Parvicella tangerina</name>
    <dbReference type="NCBI Taxonomy" id="2829795"/>
    <lineage>
        <taxon>Bacteria</taxon>
        <taxon>Pseudomonadati</taxon>
        <taxon>Bacteroidota</taxon>
        <taxon>Flavobacteriia</taxon>
        <taxon>Flavobacteriales</taxon>
        <taxon>Parvicellaceae</taxon>
        <taxon>Parvicella</taxon>
    </lineage>
</organism>
<evidence type="ECO:0000313" key="2">
    <source>
        <dbReference type="Proteomes" id="UP000683507"/>
    </source>
</evidence>
<dbReference type="AlphaFoldDB" id="A0A916JMB4"/>
<dbReference type="InterPro" id="IPR034660">
    <property type="entry name" value="DinB/YfiT-like"/>
</dbReference>
<accession>A0A916JMB4</accession>
<dbReference type="RefSeq" id="WP_258541804.1">
    <property type="nucleotide sequence ID" value="NZ_OU015584.1"/>
</dbReference>
<name>A0A916JMB4_9FLAO</name>
<dbReference type="Gene3D" id="1.20.120.450">
    <property type="entry name" value="dinb family like domain"/>
    <property type="match status" value="1"/>
</dbReference>